<gene>
    <name evidence="1" type="ORF">METZ01_LOCUS29632</name>
</gene>
<evidence type="ECO:0000313" key="1">
    <source>
        <dbReference type="EMBL" id="SUZ76778.1"/>
    </source>
</evidence>
<organism evidence="1">
    <name type="scientific">marine metagenome</name>
    <dbReference type="NCBI Taxonomy" id="408172"/>
    <lineage>
        <taxon>unclassified sequences</taxon>
        <taxon>metagenomes</taxon>
        <taxon>ecological metagenomes</taxon>
    </lineage>
</organism>
<accession>A0A381QCR8</accession>
<reference evidence="1" key="1">
    <citation type="submission" date="2018-05" db="EMBL/GenBank/DDBJ databases">
        <authorList>
            <person name="Lanie J.A."/>
            <person name="Ng W.-L."/>
            <person name="Kazmierczak K.M."/>
            <person name="Andrzejewski T.M."/>
            <person name="Davidsen T.M."/>
            <person name="Wayne K.J."/>
            <person name="Tettelin H."/>
            <person name="Glass J.I."/>
            <person name="Rusch D."/>
            <person name="Podicherti R."/>
            <person name="Tsui H.-C.T."/>
            <person name="Winkler M.E."/>
        </authorList>
    </citation>
    <scope>NUCLEOTIDE SEQUENCE</scope>
</reference>
<proteinExistence type="predicted"/>
<protein>
    <submittedName>
        <fullName evidence="1">Uncharacterized protein</fullName>
    </submittedName>
</protein>
<dbReference type="EMBL" id="UINC01001291">
    <property type="protein sequence ID" value="SUZ76778.1"/>
    <property type="molecule type" value="Genomic_DNA"/>
</dbReference>
<dbReference type="AlphaFoldDB" id="A0A381QCR8"/>
<sequence length="25" mass="2894">MVLVFGQDVFEFSAIIEVMSIDKYI</sequence>
<name>A0A381QCR8_9ZZZZ</name>